<evidence type="ECO:0000256" key="13">
    <source>
        <dbReference type="SAM" id="SignalP"/>
    </source>
</evidence>
<keyword evidence="6 11" id="KW-0798">TonB box</keyword>
<reference evidence="16 17" key="1">
    <citation type="submission" date="2024-01" db="EMBL/GenBank/DDBJ databases">
        <title>Uliginosibacterium soil sp. nov.</title>
        <authorList>
            <person name="Lv Y."/>
        </authorList>
    </citation>
    <scope>NUCLEOTIDE SEQUENCE [LARGE SCALE GENOMIC DNA]</scope>
    <source>
        <strain evidence="16 17">H3</strain>
    </source>
</reference>
<dbReference type="PROSITE" id="PS52016">
    <property type="entry name" value="TONB_DEPENDENT_REC_3"/>
    <property type="match status" value="1"/>
</dbReference>
<keyword evidence="9 10" id="KW-0998">Cell outer membrane</keyword>
<evidence type="ECO:0000256" key="3">
    <source>
        <dbReference type="ARBA" id="ARBA00022448"/>
    </source>
</evidence>
<feature type="signal peptide" evidence="13">
    <location>
        <begin position="1"/>
        <end position="32"/>
    </location>
</feature>
<dbReference type="InterPro" id="IPR039426">
    <property type="entry name" value="TonB-dep_rcpt-like"/>
</dbReference>
<feature type="region of interest" description="Disordered" evidence="12">
    <location>
        <begin position="43"/>
        <end position="86"/>
    </location>
</feature>
<sequence>MIKHSKYPRGKAPSHMMMALLTGASAITPAFAADAVAPVPAATAPAKSDEPTVAPVVVKAQRDTSKPSSETQYKTETTRVGKTDEAPKDIPQSITIVPAKLISDRGNDSLTSALQHVSGISFNSGEGGRIGDNLNLRGFISYGDIFLDGMRDIAQYNREVFNLERVEVLRGSASMLFGHGSSGGVINQVSKTPYLADENEASLSLGDWGYYRGTLDLNKVTGETSAFRLNTMYTNDSGLPQGADSKRFGIAPSFRWGIGTSDELGISYYHLNYDNTPNFAFPWVGGRPYDDASDKFYGLKSDYQTDSADLATVEYIHRFSNKTQVRSAFRYGEFKRDLWATQLSVVGSPVTGANTVNRASPPARGANDQDMFWQTDLTSRFDLFGMKHEALAGVEIGKESSDRFGYVGTPTNKPATTVGNPNTEAVIPTRYNMTRTNYNYFDAYTQGFYLQDNIEFIPNWKALIGGRFDRFYGDYKAGSMAAPTRYQREDNDWSYRLGLIWATTPNLNLYISQSTSFNTSGDAYSYDQVGANTPPEESLNQEIGAKWELFEGDLSLRAALFKSTKLHERSTDTATVAGAGNLLSGKRHTSGWELEATGHITKQLEIFANFAHMWSKVDAVGNAPNAQANLGQPAANTPTNSGSVWMIYDFVPNWSVGFGGDGQTRRNYAIGSTNYAPGFVKYDAMLAYEQPSYTIQLNANNLLDKIYHPQIYNGWAVAGPRRNFELTTTIRF</sequence>
<dbReference type="SUPFAM" id="SSF56935">
    <property type="entry name" value="Porins"/>
    <property type="match status" value="1"/>
</dbReference>
<evidence type="ECO:0000256" key="6">
    <source>
        <dbReference type="ARBA" id="ARBA00023077"/>
    </source>
</evidence>
<dbReference type="InterPro" id="IPR012910">
    <property type="entry name" value="Plug_dom"/>
</dbReference>
<evidence type="ECO:0000256" key="5">
    <source>
        <dbReference type="ARBA" id="ARBA00022692"/>
    </source>
</evidence>
<dbReference type="CDD" id="cd01347">
    <property type="entry name" value="ligand_gated_channel"/>
    <property type="match status" value="1"/>
</dbReference>
<feature type="chain" id="PRO_5045922272" evidence="13">
    <location>
        <begin position="33"/>
        <end position="732"/>
    </location>
</feature>
<dbReference type="InterPro" id="IPR010105">
    <property type="entry name" value="TonB_sidphr_rcpt"/>
</dbReference>
<dbReference type="NCBIfam" id="TIGR01783">
    <property type="entry name" value="TonB-siderophor"/>
    <property type="match status" value="1"/>
</dbReference>
<evidence type="ECO:0000259" key="15">
    <source>
        <dbReference type="Pfam" id="PF07715"/>
    </source>
</evidence>
<keyword evidence="13" id="KW-0732">Signal</keyword>
<dbReference type="Pfam" id="PF00593">
    <property type="entry name" value="TonB_dep_Rec_b-barrel"/>
    <property type="match status" value="1"/>
</dbReference>
<dbReference type="RefSeq" id="WP_327600547.1">
    <property type="nucleotide sequence ID" value="NZ_JAYXHS010000003.1"/>
</dbReference>
<keyword evidence="4 10" id="KW-1134">Transmembrane beta strand</keyword>
<evidence type="ECO:0000256" key="11">
    <source>
        <dbReference type="RuleBase" id="RU003357"/>
    </source>
</evidence>
<evidence type="ECO:0000256" key="12">
    <source>
        <dbReference type="SAM" id="MobiDB-lite"/>
    </source>
</evidence>
<dbReference type="InterPro" id="IPR000531">
    <property type="entry name" value="Beta-barrel_TonB"/>
</dbReference>
<keyword evidence="17" id="KW-1185">Reference proteome</keyword>
<dbReference type="Pfam" id="PF07715">
    <property type="entry name" value="Plug"/>
    <property type="match status" value="1"/>
</dbReference>
<dbReference type="Gene3D" id="2.170.130.10">
    <property type="entry name" value="TonB-dependent receptor, plug domain"/>
    <property type="match status" value="1"/>
</dbReference>
<evidence type="ECO:0000256" key="8">
    <source>
        <dbReference type="ARBA" id="ARBA00023170"/>
    </source>
</evidence>
<evidence type="ECO:0000313" key="17">
    <source>
        <dbReference type="Proteomes" id="UP001331561"/>
    </source>
</evidence>
<evidence type="ECO:0000256" key="2">
    <source>
        <dbReference type="ARBA" id="ARBA00009810"/>
    </source>
</evidence>
<comment type="caution">
    <text evidence="16">The sequence shown here is derived from an EMBL/GenBank/DDBJ whole genome shotgun (WGS) entry which is preliminary data.</text>
</comment>
<dbReference type="InterPro" id="IPR037066">
    <property type="entry name" value="Plug_dom_sf"/>
</dbReference>
<comment type="subcellular location">
    <subcellularLocation>
        <location evidence="1 10">Cell outer membrane</location>
        <topology evidence="1 10">Multi-pass membrane protein</topology>
    </subcellularLocation>
</comment>
<evidence type="ECO:0000256" key="9">
    <source>
        <dbReference type="ARBA" id="ARBA00023237"/>
    </source>
</evidence>
<keyword evidence="7 10" id="KW-0472">Membrane</keyword>
<keyword evidence="8 16" id="KW-0675">Receptor</keyword>
<name>A0ABU6K6Q7_9RHOO</name>
<evidence type="ECO:0000256" key="4">
    <source>
        <dbReference type="ARBA" id="ARBA00022452"/>
    </source>
</evidence>
<organism evidence="16 17">
    <name type="scientific">Uliginosibacterium silvisoli</name>
    <dbReference type="NCBI Taxonomy" id="3114758"/>
    <lineage>
        <taxon>Bacteria</taxon>
        <taxon>Pseudomonadati</taxon>
        <taxon>Pseudomonadota</taxon>
        <taxon>Betaproteobacteria</taxon>
        <taxon>Rhodocyclales</taxon>
        <taxon>Zoogloeaceae</taxon>
        <taxon>Uliginosibacterium</taxon>
    </lineage>
</organism>
<evidence type="ECO:0000256" key="7">
    <source>
        <dbReference type="ARBA" id="ARBA00023136"/>
    </source>
</evidence>
<evidence type="ECO:0000259" key="14">
    <source>
        <dbReference type="Pfam" id="PF00593"/>
    </source>
</evidence>
<evidence type="ECO:0000313" key="16">
    <source>
        <dbReference type="EMBL" id="MEC5387579.1"/>
    </source>
</evidence>
<feature type="domain" description="TonB-dependent receptor-like beta-barrel" evidence="14">
    <location>
        <begin position="257"/>
        <end position="702"/>
    </location>
</feature>
<feature type="compositionally biased region" description="Basic and acidic residues" evidence="12">
    <location>
        <begin position="76"/>
        <end position="86"/>
    </location>
</feature>
<dbReference type="Gene3D" id="2.40.170.20">
    <property type="entry name" value="TonB-dependent receptor, beta-barrel domain"/>
    <property type="match status" value="1"/>
</dbReference>
<feature type="compositionally biased region" description="Polar residues" evidence="12">
    <location>
        <begin position="66"/>
        <end position="75"/>
    </location>
</feature>
<dbReference type="PANTHER" id="PTHR32552">
    <property type="entry name" value="FERRICHROME IRON RECEPTOR-RELATED"/>
    <property type="match status" value="1"/>
</dbReference>
<comment type="similarity">
    <text evidence="2 10 11">Belongs to the TonB-dependent receptor family.</text>
</comment>
<dbReference type="PANTHER" id="PTHR32552:SF83">
    <property type="entry name" value="BLR3904 PROTEIN"/>
    <property type="match status" value="1"/>
</dbReference>
<evidence type="ECO:0000256" key="10">
    <source>
        <dbReference type="PROSITE-ProRule" id="PRU01360"/>
    </source>
</evidence>
<evidence type="ECO:0000256" key="1">
    <source>
        <dbReference type="ARBA" id="ARBA00004571"/>
    </source>
</evidence>
<dbReference type="Proteomes" id="UP001331561">
    <property type="component" value="Unassembled WGS sequence"/>
</dbReference>
<feature type="domain" description="TonB-dependent receptor plug" evidence="15">
    <location>
        <begin position="88"/>
        <end position="185"/>
    </location>
</feature>
<dbReference type="EMBL" id="JAYXHS010000003">
    <property type="protein sequence ID" value="MEC5387579.1"/>
    <property type="molecule type" value="Genomic_DNA"/>
</dbReference>
<keyword evidence="5 10" id="KW-0812">Transmembrane</keyword>
<protein>
    <submittedName>
        <fullName evidence="16">TonB-dependent siderophore receptor</fullName>
    </submittedName>
</protein>
<proteinExistence type="inferred from homology"/>
<dbReference type="InterPro" id="IPR036942">
    <property type="entry name" value="Beta-barrel_TonB_sf"/>
</dbReference>
<keyword evidence="3 10" id="KW-0813">Transport</keyword>
<gene>
    <name evidence="16" type="ORF">VVD49_17740</name>
</gene>
<accession>A0ABU6K6Q7</accession>